<keyword evidence="4" id="KW-0560">Oxidoreductase</keyword>
<dbReference type="SUPFAM" id="SSF51735">
    <property type="entry name" value="NAD(P)-binding Rossmann-fold domains"/>
    <property type="match status" value="1"/>
</dbReference>
<evidence type="ECO:0000256" key="2">
    <source>
        <dbReference type="ARBA" id="ARBA00022723"/>
    </source>
</evidence>
<organism evidence="7 8">
    <name type="scientific">Aeromicrobium wangtongii</name>
    <dbReference type="NCBI Taxonomy" id="2969247"/>
    <lineage>
        <taxon>Bacteria</taxon>
        <taxon>Bacillati</taxon>
        <taxon>Actinomycetota</taxon>
        <taxon>Actinomycetes</taxon>
        <taxon>Propionibacteriales</taxon>
        <taxon>Nocardioidaceae</taxon>
        <taxon>Aeromicrobium</taxon>
    </lineage>
</organism>
<name>A0ABY5MB62_9ACTN</name>
<evidence type="ECO:0000256" key="1">
    <source>
        <dbReference type="ARBA" id="ARBA00001947"/>
    </source>
</evidence>
<reference evidence="7 8" key="1">
    <citation type="submission" date="2022-08" db="EMBL/GenBank/DDBJ databases">
        <title>novel species in genus Aeromicrobium.</title>
        <authorList>
            <person name="Ye L."/>
        </authorList>
    </citation>
    <scope>NUCLEOTIDE SEQUENCE [LARGE SCALE GENOMIC DNA]</scope>
    <source>
        <strain evidence="8">zg-Y1379</strain>
    </source>
</reference>
<dbReference type="RefSeq" id="WP_232399427.1">
    <property type="nucleotide sequence ID" value="NZ_CP102173.1"/>
</dbReference>
<keyword evidence="3 5" id="KW-0862">Zinc</keyword>
<evidence type="ECO:0000313" key="8">
    <source>
        <dbReference type="Proteomes" id="UP001316184"/>
    </source>
</evidence>
<dbReference type="InterPro" id="IPR013149">
    <property type="entry name" value="ADH-like_C"/>
</dbReference>
<dbReference type="PANTHER" id="PTHR42813:SF2">
    <property type="entry name" value="DEHYDROGENASE, ZINC-CONTAINING, PUTATIVE (AFU_ORTHOLOGUE AFUA_2G02810)-RELATED"/>
    <property type="match status" value="1"/>
</dbReference>
<dbReference type="PANTHER" id="PTHR42813">
    <property type="entry name" value="ZINC-TYPE ALCOHOL DEHYDROGENASE-LIKE"/>
    <property type="match status" value="1"/>
</dbReference>
<keyword evidence="2 5" id="KW-0479">Metal-binding</keyword>
<comment type="similarity">
    <text evidence="5">Belongs to the zinc-containing alcohol dehydrogenase family.</text>
</comment>
<evidence type="ECO:0000256" key="3">
    <source>
        <dbReference type="ARBA" id="ARBA00022833"/>
    </source>
</evidence>
<dbReference type="Proteomes" id="UP001316184">
    <property type="component" value="Chromosome"/>
</dbReference>
<dbReference type="InterPro" id="IPR002328">
    <property type="entry name" value="ADH_Zn_CS"/>
</dbReference>
<proteinExistence type="inferred from homology"/>
<dbReference type="InterPro" id="IPR013154">
    <property type="entry name" value="ADH-like_N"/>
</dbReference>
<dbReference type="InterPro" id="IPR020843">
    <property type="entry name" value="ER"/>
</dbReference>
<dbReference type="Gene3D" id="3.90.180.10">
    <property type="entry name" value="Medium-chain alcohol dehydrogenases, catalytic domain"/>
    <property type="match status" value="1"/>
</dbReference>
<feature type="domain" description="Enoyl reductase (ER)" evidence="6">
    <location>
        <begin position="7"/>
        <end position="346"/>
    </location>
</feature>
<dbReference type="Gene3D" id="3.40.50.720">
    <property type="entry name" value="NAD(P)-binding Rossmann-like Domain"/>
    <property type="match status" value="1"/>
</dbReference>
<comment type="cofactor">
    <cofactor evidence="1 5">
        <name>Zn(2+)</name>
        <dbReference type="ChEBI" id="CHEBI:29105"/>
    </cofactor>
</comment>
<evidence type="ECO:0000256" key="4">
    <source>
        <dbReference type="ARBA" id="ARBA00023002"/>
    </source>
</evidence>
<dbReference type="InterPro" id="IPR011032">
    <property type="entry name" value="GroES-like_sf"/>
</dbReference>
<gene>
    <name evidence="7" type="ORF">NQV15_08700</name>
</gene>
<evidence type="ECO:0000256" key="5">
    <source>
        <dbReference type="RuleBase" id="RU361277"/>
    </source>
</evidence>
<sequence length="348" mass="36667">MRATVLHTSRDIRLDEVDAPQLQLDTDAVVRVVASCICGSDLWPYRGINPVDEPVRIGHEFVGIVEQVGSSVSTLTPGDFVIAPFTFSDNTCLLCERGVHTSCVNGGIWGRDDKQGHAVDGGQGELVRVPWADGTLVATPSQPSQEMVAQLLTLSDVFPTGHHAAVSAGVTPGSTVAVVGDGAVGLSAVLAAKRLGAARIVAMSRHEDRQRLARQFGADEIVAERGTEGAAAVREILDGIGADFVLECVGTGDSMKQAMFSARPGGRIGYVGVPHDVQINVPAMFGRNIGLAGGVAPVRHYIEQLLPDVLAGTITPGSVFDLTLPLDRVADGYRAMDERTAIKTMLTL</sequence>
<dbReference type="InterPro" id="IPR036291">
    <property type="entry name" value="NAD(P)-bd_dom_sf"/>
</dbReference>
<dbReference type="SUPFAM" id="SSF50129">
    <property type="entry name" value="GroES-like"/>
    <property type="match status" value="1"/>
</dbReference>
<dbReference type="Pfam" id="PF00107">
    <property type="entry name" value="ADH_zinc_N"/>
    <property type="match status" value="1"/>
</dbReference>
<evidence type="ECO:0000313" key="7">
    <source>
        <dbReference type="EMBL" id="UUP15375.1"/>
    </source>
</evidence>
<dbReference type="PROSITE" id="PS00059">
    <property type="entry name" value="ADH_ZINC"/>
    <property type="match status" value="1"/>
</dbReference>
<protein>
    <submittedName>
        <fullName evidence="7">Zinc-dependent alcohol dehydrogenase family protein</fullName>
    </submittedName>
</protein>
<dbReference type="EMBL" id="CP102173">
    <property type="protein sequence ID" value="UUP15375.1"/>
    <property type="molecule type" value="Genomic_DNA"/>
</dbReference>
<keyword evidence="8" id="KW-1185">Reference proteome</keyword>
<dbReference type="Pfam" id="PF08240">
    <property type="entry name" value="ADH_N"/>
    <property type="match status" value="1"/>
</dbReference>
<evidence type="ECO:0000259" key="6">
    <source>
        <dbReference type="SMART" id="SM00829"/>
    </source>
</evidence>
<dbReference type="SMART" id="SM00829">
    <property type="entry name" value="PKS_ER"/>
    <property type="match status" value="1"/>
</dbReference>
<accession>A0ABY5MB62</accession>
<dbReference type="CDD" id="cd08287">
    <property type="entry name" value="FDH_like_ADH3"/>
    <property type="match status" value="1"/>
</dbReference>